<name>A0A383CW02_9ZZZZ</name>
<feature type="region of interest" description="Disordered" evidence="1">
    <location>
        <begin position="33"/>
        <end position="71"/>
    </location>
</feature>
<evidence type="ECO:0000313" key="2">
    <source>
        <dbReference type="EMBL" id="SVE36213.1"/>
    </source>
</evidence>
<feature type="non-terminal residue" evidence="2">
    <location>
        <position position="71"/>
    </location>
</feature>
<gene>
    <name evidence="2" type="ORF">METZ01_LOCUS489067</name>
</gene>
<reference evidence="2" key="1">
    <citation type="submission" date="2018-05" db="EMBL/GenBank/DDBJ databases">
        <authorList>
            <person name="Lanie J.A."/>
            <person name="Ng W.-L."/>
            <person name="Kazmierczak K.M."/>
            <person name="Andrzejewski T.M."/>
            <person name="Davidsen T.M."/>
            <person name="Wayne K.J."/>
            <person name="Tettelin H."/>
            <person name="Glass J.I."/>
            <person name="Rusch D."/>
            <person name="Podicherti R."/>
            <person name="Tsui H.-C.T."/>
            <person name="Winkler M.E."/>
        </authorList>
    </citation>
    <scope>NUCLEOTIDE SEQUENCE</scope>
</reference>
<dbReference type="EMBL" id="UINC01212056">
    <property type="protein sequence ID" value="SVE36213.1"/>
    <property type="molecule type" value="Genomic_DNA"/>
</dbReference>
<dbReference type="AlphaFoldDB" id="A0A383CW02"/>
<feature type="compositionally biased region" description="Polar residues" evidence="1">
    <location>
        <begin position="53"/>
        <end position="63"/>
    </location>
</feature>
<proteinExistence type="predicted"/>
<evidence type="ECO:0000256" key="1">
    <source>
        <dbReference type="SAM" id="MobiDB-lite"/>
    </source>
</evidence>
<sequence length="71" mass="7611">MDRKTLLAFGLIAVVLILTPWYMDLVAPARAPLPADTSRSETSPLIPPAAFNSPESSSQTNSEIAPVDEKT</sequence>
<accession>A0A383CW02</accession>
<organism evidence="2">
    <name type="scientific">marine metagenome</name>
    <dbReference type="NCBI Taxonomy" id="408172"/>
    <lineage>
        <taxon>unclassified sequences</taxon>
        <taxon>metagenomes</taxon>
        <taxon>ecological metagenomes</taxon>
    </lineage>
</organism>
<protein>
    <submittedName>
        <fullName evidence="2">Uncharacterized protein</fullName>
    </submittedName>
</protein>